<dbReference type="EMBL" id="FUXL01000005">
    <property type="protein sequence ID" value="SKA08709.1"/>
    <property type="molecule type" value="Genomic_DNA"/>
</dbReference>
<feature type="compositionally biased region" description="Acidic residues" evidence="1">
    <location>
        <begin position="327"/>
        <end position="344"/>
    </location>
</feature>
<gene>
    <name evidence="2" type="ORF">SAMN05428963_105347</name>
</gene>
<organism evidence="2 3">
    <name type="scientific">Consotaella salsifontis</name>
    <dbReference type="NCBI Taxonomy" id="1365950"/>
    <lineage>
        <taxon>Bacteria</taxon>
        <taxon>Pseudomonadati</taxon>
        <taxon>Pseudomonadota</taxon>
        <taxon>Alphaproteobacteria</taxon>
        <taxon>Hyphomicrobiales</taxon>
        <taxon>Aurantimonadaceae</taxon>
        <taxon>Consotaella</taxon>
    </lineage>
</organism>
<name>A0A1T4QY42_9HYPH</name>
<evidence type="ECO:0000313" key="2">
    <source>
        <dbReference type="EMBL" id="SKA08709.1"/>
    </source>
</evidence>
<feature type="region of interest" description="Disordered" evidence="1">
    <location>
        <begin position="326"/>
        <end position="386"/>
    </location>
</feature>
<feature type="region of interest" description="Disordered" evidence="1">
    <location>
        <begin position="1"/>
        <end position="75"/>
    </location>
</feature>
<feature type="compositionally biased region" description="Basic and acidic residues" evidence="1">
    <location>
        <begin position="137"/>
        <end position="146"/>
    </location>
</feature>
<protein>
    <submittedName>
        <fullName evidence="2">Uncharacterized protein</fullName>
    </submittedName>
</protein>
<feature type="region of interest" description="Disordered" evidence="1">
    <location>
        <begin position="208"/>
        <end position="285"/>
    </location>
</feature>
<reference evidence="3" key="1">
    <citation type="submission" date="2017-02" db="EMBL/GenBank/DDBJ databases">
        <authorList>
            <person name="Varghese N."/>
            <person name="Submissions S."/>
        </authorList>
    </citation>
    <scope>NUCLEOTIDE SEQUENCE [LARGE SCALE GENOMIC DNA]</scope>
    <source>
        <strain evidence="3">USBA 369</strain>
    </source>
</reference>
<dbReference type="Proteomes" id="UP000190135">
    <property type="component" value="Unassembled WGS sequence"/>
</dbReference>
<accession>A0A1T4QY42</accession>
<sequence>MAVDTMVGEVRHSDLPDAVQRRRERGFSDEESDLARSHAEAEALRAREEARRTRGELVPAGERAPPVLLRRPRATHSPPYAKFPGLFLADLPLSNAGAPRMGGAQAAAAYREVLDDAPASIRQPGVEILPPLVPRERDFARVKPAETGRSSPTRKGPAQIAFSPGEVDAVPFDPAAFLAAQGEEDEEPSFGVEADDDAPAFDPAAFLAAQSGEDEAPSFAAETGDDEPAFDPAAFLAAQGEADEEPSFAAETDGEEPAFDPAAFLAAHAEEDEEPSFGMETDGEAPAFDPAAFLAAQGEEDGEPSFGIETDDEEPAFDPAAFLAAQGEEDEEPSFEAETDDDAPAFDPAAFLAAQGGEDEELDSEAEVSDFDPEAFLASVRKDDED</sequence>
<evidence type="ECO:0000256" key="1">
    <source>
        <dbReference type="SAM" id="MobiDB-lite"/>
    </source>
</evidence>
<feature type="compositionally biased region" description="Acidic residues" evidence="1">
    <location>
        <begin position="357"/>
        <end position="373"/>
    </location>
</feature>
<keyword evidence="3" id="KW-1185">Reference proteome</keyword>
<feature type="compositionally biased region" description="Basic and acidic residues" evidence="1">
    <location>
        <begin position="9"/>
        <end position="55"/>
    </location>
</feature>
<feature type="region of interest" description="Disordered" evidence="1">
    <location>
        <begin position="137"/>
        <end position="160"/>
    </location>
</feature>
<evidence type="ECO:0000313" key="3">
    <source>
        <dbReference type="Proteomes" id="UP000190135"/>
    </source>
</evidence>
<dbReference type="RefSeq" id="WP_078708214.1">
    <property type="nucleotide sequence ID" value="NZ_FUXL01000005.1"/>
</dbReference>
<proteinExistence type="predicted"/>
<feature type="compositionally biased region" description="Acidic residues" evidence="1">
    <location>
        <begin position="241"/>
        <end position="258"/>
    </location>
</feature>
<dbReference type="AlphaFoldDB" id="A0A1T4QY42"/>
<feature type="compositionally biased region" description="Low complexity" evidence="1">
    <location>
        <begin position="345"/>
        <end position="354"/>
    </location>
</feature>